<evidence type="ECO:0000313" key="3">
    <source>
        <dbReference type="Proteomes" id="UP000317257"/>
    </source>
</evidence>
<feature type="region of interest" description="Disordered" evidence="1">
    <location>
        <begin position="1"/>
        <end position="20"/>
    </location>
</feature>
<accession>A0A5C6GHJ4</accession>
<gene>
    <name evidence="2" type="ORF">ED733_006341</name>
</gene>
<reference evidence="3" key="1">
    <citation type="submission" date="2018-12" db="EMBL/GenBank/DDBJ databases">
        <title>The complete genome of Metarhizium rileyi, a key fungal pathogen of Lepidoptera.</title>
        <authorList>
            <person name="Binneck E."/>
            <person name="Lastra C.C.L."/>
            <person name="Sosa-Gomez D.R."/>
        </authorList>
    </citation>
    <scope>NUCLEOTIDE SEQUENCE [LARGE SCALE GENOMIC DNA]</scope>
    <source>
        <strain evidence="3">Cep018-CH2</strain>
    </source>
</reference>
<name>A0A5C6GHJ4_METRR</name>
<organism evidence="2 3">
    <name type="scientific">Metarhizium rileyi (strain RCEF 4871)</name>
    <name type="common">Nomuraea rileyi</name>
    <dbReference type="NCBI Taxonomy" id="1649241"/>
    <lineage>
        <taxon>Eukaryota</taxon>
        <taxon>Fungi</taxon>
        <taxon>Dikarya</taxon>
        <taxon>Ascomycota</taxon>
        <taxon>Pezizomycotina</taxon>
        <taxon>Sordariomycetes</taxon>
        <taxon>Hypocreomycetidae</taxon>
        <taxon>Hypocreales</taxon>
        <taxon>Clavicipitaceae</taxon>
        <taxon>Metarhizium</taxon>
    </lineage>
</organism>
<proteinExistence type="predicted"/>
<dbReference type="EMBL" id="SBHS01000003">
    <property type="protein sequence ID" value="TWU77405.1"/>
    <property type="molecule type" value="Genomic_DNA"/>
</dbReference>
<dbReference type="Proteomes" id="UP000317257">
    <property type="component" value="Unassembled WGS sequence"/>
</dbReference>
<evidence type="ECO:0000256" key="1">
    <source>
        <dbReference type="SAM" id="MobiDB-lite"/>
    </source>
</evidence>
<evidence type="ECO:0000313" key="2">
    <source>
        <dbReference type="EMBL" id="TWU77405.1"/>
    </source>
</evidence>
<dbReference type="AlphaFoldDB" id="A0A5C6GHJ4"/>
<feature type="compositionally biased region" description="Polar residues" evidence="1">
    <location>
        <begin position="113"/>
        <end position="129"/>
    </location>
</feature>
<evidence type="ECO:0008006" key="4">
    <source>
        <dbReference type="Google" id="ProtNLM"/>
    </source>
</evidence>
<feature type="region of interest" description="Disordered" evidence="1">
    <location>
        <begin position="113"/>
        <end position="134"/>
    </location>
</feature>
<protein>
    <recommendedName>
        <fullName evidence="4">Aflatoxin regulatory protein domain-containing protein</fullName>
    </recommendedName>
</protein>
<comment type="caution">
    <text evidence="2">The sequence shown here is derived from an EMBL/GenBank/DDBJ whole genome shotgun (WGS) entry which is preliminary data.</text>
</comment>
<sequence length="333" mass="35681">MSVAGEPLVAGDDKNSPDQNSAVDAAAWIAAGDSGGQEQLLNDNYFAFDMDHEFILGGNCAGDGVYDLVLDPNLGLIEPVPADDPMSLCQLERGKLQDIKTVSNSEITLDSLSSVHTPQLSPSSTTDSSDGLPRSSCECLQELARLLYQLEGRRYSYGQDSLGVSVDALLGGVQSAEKAWKGLMNCTSHKMQNNDKAALLLFATSIRKVVNSIISPPSSPIDNDPSAEISVSIGKFKLTGEAKAEVVVIASARALQDILLALQHLWRHIRRPDIGTATELDGTGLRIQTLMRSLVVNQRLVTPSNAKSNIHASIESMIALLDALQQSIELLET</sequence>